<dbReference type="InterPro" id="IPR036388">
    <property type="entry name" value="WH-like_DNA-bd_sf"/>
</dbReference>
<dbReference type="RefSeq" id="WP_166284173.1">
    <property type="nucleotide sequence ID" value="NZ_JAANNP010000045.1"/>
</dbReference>
<evidence type="ECO:0000256" key="3">
    <source>
        <dbReference type="PROSITE-ProRule" id="PRU01091"/>
    </source>
</evidence>
<dbReference type="SUPFAM" id="SSF46894">
    <property type="entry name" value="C-terminal effector domain of the bipartite response regulators"/>
    <property type="match status" value="1"/>
</dbReference>
<dbReference type="Pfam" id="PF03704">
    <property type="entry name" value="BTAD"/>
    <property type="match status" value="1"/>
</dbReference>
<dbReference type="SUPFAM" id="SSF52540">
    <property type="entry name" value="P-loop containing nucleoside triphosphate hydrolases"/>
    <property type="match status" value="1"/>
</dbReference>
<dbReference type="InterPro" id="IPR001867">
    <property type="entry name" value="OmpR/PhoB-type_DNA-bd"/>
</dbReference>
<dbReference type="InterPro" id="IPR016032">
    <property type="entry name" value="Sig_transdc_resp-reg_C-effctor"/>
</dbReference>
<dbReference type="EMBL" id="JAANNP010000045">
    <property type="protein sequence ID" value="NHC15679.1"/>
    <property type="molecule type" value="Genomic_DNA"/>
</dbReference>
<comment type="caution">
    <text evidence="7">The sequence shown here is derived from an EMBL/GenBank/DDBJ whole genome shotgun (WGS) entry which is preliminary data.</text>
</comment>
<name>A0ABX0GXL4_9ACTN</name>
<dbReference type="SMART" id="SM01043">
    <property type="entry name" value="BTAD"/>
    <property type="match status" value="1"/>
</dbReference>
<feature type="compositionally biased region" description="Pro residues" evidence="5">
    <location>
        <begin position="275"/>
        <end position="291"/>
    </location>
</feature>
<dbReference type="InterPro" id="IPR011990">
    <property type="entry name" value="TPR-like_helical_dom_sf"/>
</dbReference>
<dbReference type="Gene3D" id="1.25.40.10">
    <property type="entry name" value="Tetratricopeptide repeat domain"/>
    <property type="match status" value="2"/>
</dbReference>
<sequence length="996" mass="103772">MGPSTRPRIGVLGPLEALVDGVPVDLGGPRQRAVLGVLAAAHGQVVPAERLVEEVWAGSAPASAPQTLQVFVSKLRRAVEPGRPARAPATVLVSASPGYLLAAEAVSVDADEFAALAGEGARLREAGRAAEARDALTRALALWRGPAYADIADLPALRQEASRLEELRVAAQEELLAARLDLPGAQEAVGELEGLVAAHPWRERPRELLALALYRAGRQADALAALRAARRHLADELGIDPGPALQRLEAAVLAQDPALSPAAPVPATGQGPAAAPVPAPAPAAGPAPVSAPTPEHEPRPSSRRSPIPVASSSFVGRERELAQVGDWLRQHRLVTLVGSGGAGKTRLALEAAQRHPGPDGPWLVLLAGVRDPELVPAAVADALGVSAGAGTTRAEAVVEALRERSALVVLDNCEHVLDAAADLVTAVLDAAPNVRVLATSRERLAVPGEALVGVAPLPVEPAQAGALAPAARLFVDRARAVIGEWEPDAGELDAVRRICLALDGIPLALELAASRCDVLSPAQVLEHLGDRFDLLEDGRRRRGAASPDHHRTLEAAVEWSYAMLGPDEQAVFRMLSVFDGGFDLDAAAAVTGRPVLRPLTALVAKSMVTVDTSASPRRYGMLESLREYAARALPDDERAALRARHVAWLVDLAEHALPRLRTGDSAVWLRRLAAEQANVRAALGHALGSGDAGSAVRIAAALGWAWYRTGPADEGRAWLTRALAAAPDAPGPVRVRGLLAVAMLGYLVGDMAGGSERLGEAIALADPAREPDMYALARVYAGYVQALMGDPDGGAALADEARRTAREAGYPWVEAEAYQTLGQVARLRGDALRAQELLDEGAQVALECGHLWAAASIGWLAAKAGLDRGQPHDTLRRLVPILRGLHEEQDRTSTLALVHTVAGALGACGRGEDGAVLLGAVAARGRGVGYVPERMDPVDGGRDIALVEAALAESGVAEPARAEATARGRALGWDEMLAYALDAAARELASAEAAAC</sequence>
<protein>
    <submittedName>
        <fullName evidence="7">AfsR/SARP family transcriptional regulator</fullName>
    </submittedName>
</protein>
<evidence type="ECO:0000256" key="2">
    <source>
        <dbReference type="ARBA" id="ARBA00023125"/>
    </source>
</evidence>
<dbReference type="InterPro" id="IPR027417">
    <property type="entry name" value="P-loop_NTPase"/>
</dbReference>
<dbReference type="SUPFAM" id="SSF48452">
    <property type="entry name" value="TPR-like"/>
    <property type="match status" value="2"/>
</dbReference>
<feature type="DNA-binding region" description="OmpR/PhoB-type" evidence="3">
    <location>
        <begin position="1"/>
        <end position="103"/>
    </location>
</feature>
<dbReference type="PROSITE" id="PS51755">
    <property type="entry name" value="OMPR_PHOB"/>
    <property type="match status" value="1"/>
</dbReference>
<feature type="coiled-coil region" evidence="4">
    <location>
        <begin position="154"/>
        <end position="181"/>
    </location>
</feature>
<organism evidence="7 8">
    <name type="scientific">Motilibacter deserti</name>
    <dbReference type="NCBI Taxonomy" id="2714956"/>
    <lineage>
        <taxon>Bacteria</taxon>
        <taxon>Bacillati</taxon>
        <taxon>Actinomycetota</taxon>
        <taxon>Actinomycetes</taxon>
        <taxon>Motilibacterales</taxon>
        <taxon>Motilibacteraceae</taxon>
        <taxon>Motilibacter</taxon>
    </lineage>
</organism>
<evidence type="ECO:0000313" key="8">
    <source>
        <dbReference type="Proteomes" id="UP000800981"/>
    </source>
</evidence>
<dbReference type="InterPro" id="IPR005158">
    <property type="entry name" value="BTAD"/>
</dbReference>
<dbReference type="Pfam" id="PF00486">
    <property type="entry name" value="Trans_reg_C"/>
    <property type="match status" value="1"/>
</dbReference>
<gene>
    <name evidence="7" type="ORF">G9H71_18005</name>
</gene>
<evidence type="ECO:0000256" key="5">
    <source>
        <dbReference type="SAM" id="MobiDB-lite"/>
    </source>
</evidence>
<keyword evidence="2 3" id="KW-0238">DNA-binding</keyword>
<dbReference type="PANTHER" id="PTHR47691:SF3">
    <property type="entry name" value="HTH-TYPE TRANSCRIPTIONAL REGULATOR RV0890C-RELATED"/>
    <property type="match status" value="1"/>
</dbReference>
<dbReference type="SMART" id="SM00862">
    <property type="entry name" value="Trans_reg_C"/>
    <property type="match status" value="1"/>
</dbReference>
<comment type="similarity">
    <text evidence="1">Belongs to the AfsR/DnrI/RedD regulatory family.</text>
</comment>
<dbReference type="CDD" id="cd15831">
    <property type="entry name" value="BTAD"/>
    <property type="match status" value="1"/>
</dbReference>
<feature type="compositionally biased region" description="Low complexity" evidence="5">
    <location>
        <begin position="262"/>
        <end position="274"/>
    </location>
</feature>
<dbReference type="PRINTS" id="PR00364">
    <property type="entry name" value="DISEASERSIST"/>
</dbReference>
<feature type="domain" description="OmpR/PhoB-type" evidence="6">
    <location>
        <begin position="1"/>
        <end position="103"/>
    </location>
</feature>
<evidence type="ECO:0000259" key="6">
    <source>
        <dbReference type="PROSITE" id="PS51755"/>
    </source>
</evidence>
<feature type="region of interest" description="Disordered" evidence="5">
    <location>
        <begin position="262"/>
        <end position="311"/>
    </location>
</feature>
<dbReference type="Proteomes" id="UP000800981">
    <property type="component" value="Unassembled WGS sequence"/>
</dbReference>
<dbReference type="Gene3D" id="1.10.10.10">
    <property type="entry name" value="Winged helix-like DNA-binding domain superfamily/Winged helix DNA-binding domain"/>
    <property type="match status" value="1"/>
</dbReference>
<reference evidence="7 8" key="1">
    <citation type="submission" date="2020-03" db="EMBL/GenBank/DDBJ databases">
        <title>Two novel Motilibacter sp.</title>
        <authorList>
            <person name="Liu S."/>
        </authorList>
    </citation>
    <scope>NUCLEOTIDE SEQUENCE [LARGE SCALE GENOMIC DNA]</scope>
    <source>
        <strain evidence="7 8">E257</strain>
    </source>
</reference>
<keyword evidence="8" id="KW-1185">Reference proteome</keyword>
<dbReference type="Gene3D" id="3.40.50.300">
    <property type="entry name" value="P-loop containing nucleotide triphosphate hydrolases"/>
    <property type="match status" value="1"/>
</dbReference>
<evidence type="ECO:0000313" key="7">
    <source>
        <dbReference type="EMBL" id="NHC15679.1"/>
    </source>
</evidence>
<accession>A0ABX0GXL4</accession>
<evidence type="ECO:0000256" key="4">
    <source>
        <dbReference type="SAM" id="Coils"/>
    </source>
</evidence>
<proteinExistence type="inferred from homology"/>
<dbReference type="PANTHER" id="PTHR47691">
    <property type="entry name" value="REGULATOR-RELATED"/>
    <property type="match status" value="1"/>
</dbReference>
<keyword evidence="4" id="KW-0175">Coiled coil</keyword>
<evidence type="ECO:0000256" key="1">
    <source>
        <dbReference type="ARBA" id="ARBA00005820"/>
    </source>
</evidence>